<evidence type="ECO:0000313" key="6">
    <source>
        <dbReference type="Proteomes" id="UP000001593"/>
    </source>
</evidence>
<dbReference type="Gene3D" id="1.10.840.10">
    <property type="entry name" value="Ras guanine-nucleotide exchange factors catalytic domain"/>
    <property type="match status" value="1"/>
</dbReference>
<dbReference type="PROSITE" id="PS00720">
    <property type="entry name" value="RASGEF"/>
    <property type="match status" value="1"/>
</dbReference>
<dbReference type="CDD" id="cd06224">
    <property type="entry name" value="REM"/>
    <property type="match status" value="1"/>
</dbReference>
<dbReference type="InterPro" id="IPR008937">
    <property type="entry name" value="Ras-like_GEF"/>
</dbReference>
<dbReference type="PANTHER" id="PTHR23113">
    <property type="entry name" value="GUANINE NUCLEOTIDE EXCHANGE FACTOR"/>
    <property type="match status" value="1"/>
</dbReference>
<dbReference type="InterPro" id="IPR036964">
    <property type="entry name" value="RASGEF_cat_dom_sf"/>
</dbReference>
<dbReference type="AlphaFoldDB" id="A7S619"/>
<protein>
    <recommendedName>
        <fullName evidence="7">Ras-GEF domain-containing family member 1B</fullName>
    </recommendedName>
</protein>
<evidence type="ECO:0000313" key="5">
    <source>
        <dbReference type="EMBL" id="EDO40859.1"/>
    </source>
</evidence>
<dbReference type="InterPro" id="IPR001895">
    <property type="entry name" value="RASGEF_cat_dom"/>
</dbReference>
<evidence type="ECO:0000259" key="3">
    <source>
        <dbReference type="PROSITE" id="PS50009"/>
    </source>
</evidence>
<dbReference type="PROSITE" id="PS50212">
    <property type="entry name" value="RASGEF_NTER"/>
    <property type="match status" value="1"/>
</dbReference>
<dbReference type="CDD" id="cd00155">
    <property type="entry name" value="RasGEF"/>
    <property type="match status" value="1"/>
</dbReference>
<sequence>FDNGHLMSGSLDALIERLVPTPNYYPDRTFIFAFLLCCRLFIPPPNLLSRVSQVKILSDETKKLAFNLLQLLSEWAETFTNDFRDEVMMMHFKDITTYCGTLSAVSKEHRKVVGDTTQSLFKKFASLDKYDEVLSRATAAVEDRKLTTSSHYKSVLEVCSSPTIMAQQLSLIELERLANIGPEEFVQTFIPRDEADFKSTLSYIKRTSSLEAYVEWFNRLGYLVATEICLGHNKKVRAKVIDYFIEVATDCYDRGNFNSAMAIIAGINMSPVARLKKTWSKVKNRKFDRLEREMNPASNFAAYRASFKAAHLRKSDKNEYVIPFFGLFIKDVYFLNEGYSNRHSNGYINFEKFWQLSKLITDFVSWKEATCKYERNRAVLNYLMTVPVFSEDNLAYVSYDREVPDTPFEKERHKSLK</sequence>
<gene>
    <name evidence="5" type="ORF">NEMVEDRAFT_v1g105828</name>
</gene>
<dbReference type="SMART" id="SM00147">
    <property type="entry name" value="RasGEF"/>
    <property type="match status" value="1"/>
</dbReference>
<name>A7S619_NEMVE</name>
<feature type="domain" description="N-terminal Ras-GEF" evidence="4">
    <location>
        <begin position="2"/>
        <end position="125"/>
    </location>
</feature>
<dbReference type="Pfam" id="PF00618">
    <property type="entry name" value="RasGEF_N"/>
    <property type="match status" value="1"/>
</dbReference>
<evidence type="ECO:0000259" key="4">
    <source>
        <dbReference type="PROSITE" id="PS50212"/>
    </source>
</evidence>
<dbReference type="STRING" id="45351.A7S619"/>
<keyword evidence="6" id="KW-1185">Reference proteome</keyword>
<dbReference type="Proteomes" id="UP000001593">
    <property type="component" value="Unassembled WGS sequence"/>
</dbReference>
<accession>A7S619</accession>
<dbReference type="EMBL" id="DS469585">
    <property type="protein sequence ID" value="EDO40859.1"/>
    <property type="molecule type" value="Genomic_DNA"/>
</dbReference>
<dbReference type="GO" id="GO:0005886">
    <property type="term" value="C:plasma membrane"/>
    <property type="evidence" value="ECO:0000318"/>
    <property type="project" value="GO_Central"/>
</dbReference>
<dbReference type="InterPro" id="IPR019804">
    <property type="entry name" value="Ras_G-nucl-exch_fac_CS"/>
</dbReference>
<proteinExistence type="predicted"/>
<dbReference type="OMA" id="IAKECCE"/>
<dbReference type="Gene3D" id="1.20.870.10">
    <property type="entry name" value="Son of sevenless (SoS) protein Chain: S domain 1"/>
    <property type="match status" value="1"/>
</dbReference>
<keyword evidence="1 2" id="KW-0344">Guanine-nucleotide releasing factor</keyword>
<evidence type="ECO:0008006" key="7">
    <source>
        <dbReference type="Google" id="ProtNLM"/>
    </source>
</evidence>
<dbReference type="GO" id="GO:0007265">
    <property type="term" value="P:Ras protein signal transduction"/>
    <property type="evidence" value="ECO:0000318"/>
    <property type="project" value="GO_Central"/>
</dbReference>
<dbReference type="HOGENOM" id="CLU_022907_2_0_1"/>
<feature type="non-terminal residue" evidence="5">
    <location>
        <position position="1"/>
    </location>
</feature>
<dbReference type="InterPro" id="IPR000651">
    <property type="entry name" value="Ras-like_Gua-exchang_fac_N"/>
</dbReference>
<dbReference type="InterPro" id="IPR023578">
    <property type="entry name" value="Ras_GEF_dom_sf"/>
</dbReference>
<dbReference type="InParanoid" id="A7S619"/>
<reference evidence="5 6" key="1">
    <citation type="journal article" date="2007" name="Science">
        <title>Sea anemone genome reveals ancestral eumetazoan gene repertoire and genomic organization.</title>
        <authorList>
            <person name="Putnam N.H."/>
            <person name="Srivastava M."/>
            <person name="Hellsten U."/>
            <person name="Dirks B."/>
            <person name="Chapman J."/>
            <person name="Salamov A."/>
            <person name="Terry A."/>
            <person name="Shapiro H."/>
            <person name="Lindquist E."/>
            <person name="Kapitonov V.V."/>
            <person name="Jurka J."/>
            <person name="Genikhovich G."/>
            <person name="Grigoriev I.V."/>
            <person name="Lucas S.M."/>
            <person name="Steele R.E."/>
            <person name="Finnerty J.R."/>
            <person name="Technau U."/>
            <person name="Martindale M.Q."/>
            <person name="Rokhsar D.S."/>
        </authorList>
    </citation>
    <scope>NUCLEOTIDE SEQUENCE [LARGE SCALE GENOMIC DNA]</scope>
    <source>
        <strain evidence="6">CH2 X CH6</strain>
    </source>
</reference>
<evidence type="ECO:0000256" key="1">
    <source>
        <dbReference type="ARBA" id="ARBA00022658"/>
    </source>
</evidence>
<dbReference type="FunCoup" id="A7S619">
    <property type="interactions" value="17"/>
</dbReference>
<dbReference type="PANTHER" id="PTHR23113:SF356">
    <property type="entry name" value="FI05912P-RELATED"/>
    <property type="match status" value="1"/>
</dbReference>
<dbReference type="PROSITE" id="PS50009">
    <property type="entry name" value="RASGEF_CAT"/>
    <property type="match status" value="1"/>
</dbReference>
<evidence type="ECO:0000256" key="2">
    <source>
        <dbReference type="PROSITE-ProRule" id="PRU00168"/>
    </source>
</evidence>
<dbReference type="SUPFAM" id="SSF48366">
    <property type="entry name" value="Ras GEF"/>
    <property type="match status" value="1"/>
</dbReference>
<dbReference type="GO" id="GO:0005085">
    <property type="term" value="F:guanyl-nucleotide exchange factor activity"/>
    <property type="evidence" value="ECO:0000318"/>
    <property type="project" value="GO_Central"/>
</dbReference>
<dbReference type="eggNOG" id="KOG3541">
    <property type="taxonomic scope" value="Eukaryota"/>
</dbReference>
<organism evidence="5 6">
    <name type="scientific">Nematostella vectensis</name>
    <name type="common">Starlet sea anemone</name>
    <dbReference type="NCBI Taxonomy" id="45351"/>
    <lineage>
        <taxon>Eukaryota</taxon>
        <taxon>Metazoa</taxon>
        <taxon>Cnidaria</taxon>
        <taxon>Anthozoa</taxon>
        <taxon>Hexacorallia</taxon>
        <taxon>Actiniaria</taxon>
        <taxon>Edwardsiidae</taxon>
        <taxon>Nematostella</taxon>
    </lineage>
</organism>
<dbReference type="PhylomeDB" id="A7S619"/>
<feature type="domain" description="Ras-GEF" evidence="3">
    <location>
        <begin position="161"/>
        <end position="404"/>
    </location>
</feature>
<dbReference type="Pfam" id="PF00617">
    <property type="entry name" value="RasGEF"/>
    <property type="match status" value="1"/>
</dbReference>